<keyword evidence="2" id="KW-1185">Reference proteome</keyword>
<sequence>QETERRNPERYTQDLLYNEERCINLSERGAGAAQHTALTQYLVDCKVDQHWHSCLQEIFSSSPLPSNPYPRVVNEFRRAALRMFALSSCV</sequence>
<comment type="caution">
    <text evidence="1">The sequence shown here is derived from an EMBL/GenBank/DDBJ whole genome shotgun (WGS) entry which is preliminary data.</text>
</comment>
<feature type="non-terminal residue" evidence="1">
    <location>
        <position position="1"/>
    </location>
</feature>
<protein>
    <submittedName>
        <fullName evidence="1">Uncharacterized protein</fullName>
    </submittedName>
</protein>
<evidence type="ECO:0000313" key="1">
    <source>
        <dbReference type="EMBL" id="KAK6453604.1"/>
    </source>
</evidence>
<evidence type="ECO:0000313" key="2">
    <source>
        <dbReference type="Proteomes" id="UP001369086"/>
    </source>
</evidence>
<accession>A0ABR0Y0D9</accession>
<reference evidence="1 2" key="1">
    <citation type="submission" date="2021-05" db="EMBL/GenBank/DDBJ databases">
        <authorList>
            <person name="Zahm M."/>
            <person name="Klopp C."/>
            <person name="Cabau C."/>
            <person name="Kuhl H."/>
            <person name="Suciu R."/>
            <person name="Ciorpac M."/>
            <person name="Holostenco D."/>
            <person name="Gessner J."/>
            <person name="Wuertz S."/>
            <person name="Hohne C."/>
            <person name="Stock M."/>
            <person name="Gislard M."/>
            <person name="Lluch J."/>
            <person name="Milhes M."/>
            <person name="Lampietro C."/>
            <person name="Lopez Roques C."/>
            <person name="Donnadieu C."/>
            <person name="Du K."/>
            <person name="Schartl M."/>
            <person name="Guiguen Y."/>
        </authorList>
    </citation>
    <scope>NUCLEOTIDE SEQUENCE [LARGE SCALE GENOMIC DNA]</scope>
    <source>
        <strain evidence="1">Hh-F2</strain>
        <tissue evidence="1">Blood</tissue>
    </source>
</reference>
<proteinExistence type="predicted"/>
<dbReference type="Proteomes" id="UP001369086">
    <property type="component" value="Unassembled WGS sequence"/>
</dbReference>
<organism evidence="1 2">
    <name type="scientific">Huso huso</name>
    <name type="common">Beluga</name>
    <name type="synonym">Acipenser huso</name>
    <dbReference type="NCBI Taxonomy" id="61971"/>
    <lineage>
        <taxon>Eukaryota</taxon>
        <taxon>Metazoa</taxon>
        <taxon>Chordata</taxon>
        <taxon>Craniata</taxon>
        <taxon>Vertebrata</taxon>
        <taxon>Euteleostomi</taxon>
        <taxon>Actinopterygii</taxon>
        <taxon>Chondrostei</taxon>
        <taxon>Acipenseriformes</taxon>
        <taxon>Acipenseridae</taxon>
        <taxon>Huso</taxon>
    </lineage>
</organism>
<name>A0ABR0Y0D9_HUSHU</name>
<dbReference type="EMBL" id="JAHFZB010001185">
    <property type="protein sequence ID" value="KAK6453604.1"/>
    <property type="molecule type" value="Genomic_DNA"/>
</dbReference>
<gene>
    <name evidence="1" type="ORF">HHUSO_G37059</name>
</gene>